<evidence type="ECO:0000256" key="3">
    <source>
        <dbReference type="ARBA" id="ARBA00005252"/>
    </source>
</evidence>
<accession>A0A7G5XUR7</accession>
<keyword evidence="12" id="KW-0150">Chloroplast</keyword>
<dbReference type="AlphaFoldDB" id="A0A7G5XUR7"/>
<keyword evidence="6 11" id="KW-0812">Transmembrane</keyword>
<reference evidence="12" key="1">
    <citation type="submission" date="2020-05" db="EMBL/GenBank/DDBJ databases">
        <title>The Complete Chloroplast Genome Sequence of the Medicinal Plant Cyperus rotundus.</title>
        <authorList>
            <person name="Niu J.-Q."/>
        </authorList>
    </citation>
    <scope>NUCLEOTIDE SEQUENCE</scope>
    <source>
        <strain evidence="12">XFZ01</strain>
    </source>
</reference>
<evidence type="ECO:0000256" key="4">
    <source>
        <dbReference type="ARBA" id="ARBA00019929"/>
    </source>
</evidence>
<dbReference type="PANTHER" id="PTHR35775:SF2">
    <property type="entry name" value="PHOTOSYSTEM I REACTION CENTER SUBUNIT VIII"/>
    <property type="match status" value="1"/>
</dbReference>
<evidence type="ECO:0000256" key="8">
    <source>
        <dbReference type="ARBA" id="ARBA00022989"/>
    </source>
</evidence>
<organism evidence="12">
    <name type="scientific">Cyperus rotundus</name>
    <dbReference type="NCBI Taxonomy" id="512623"/>
    <lineage>
        <taxon>Eukaryota</taxon>
        <taxon>Viridiplantae</taxon>
        <taxon>Streptophyta</taxon>
        <taxon>Embryophyta</taxon>
        <taxon>Tracheophyta</taxon>
        <taxon>Spermatophyta</taxon>
        <taxon>Magnoliopsida</taxon>
        <taxon>Liliopsida</taxon>
        <taxon>Poales</taxon>
        <taxon>Cyperaceae</taxon>
        <taxon>Cyperoideae</taxon>
        <taxon>Cypereae</taxon>
        <taxon>Cyperus</taxon>
        <taxon>C4 Cyperus</taxon>
        <taxon>Cyperus subgen. Cyperus</taxon>
        <taxon>C4 Cyperus incertae sedis</taxon>
    </lineage>
</organism>
<evidence type="ECO:0000256" key="7">
    <source>
        <dbReference type="ARBA" id="ARBA00022836"/>
    </source>
</evidence>
<sequence length="36" mass="4078">MTDLNLPSVFVPLIGLIFPALSIIFLFIYVQKNNIL</sequence>
<dbReference type="PANTHER" id="PTHR35775">
    <property type="match status" value="1"/>
</dbReference>
<dbReference type="Pfam" id="PF00796">
    <property type="entry name" value="PSI_8"/>
    <property type="match status" value="1"/>
</dbReference>
<dbReference type="RefSeq" id="YP_009915523.1">
    <property type="nucleotide sequence ID" value="NC_050170.1"/>
</dbReference>
<dbReference type="InterPro" id="IPR001302">
    <property type="entry name" value="PSI_PsaI"/>
</dbReference>
<dbReference type="GO" id="GO:0009522">
    <property type="term" value="C:photosystem I"/>
    <property type="evidence" value="ECO:0007669"/>
    <property type="project" value="UniProtKB-KW"/>
</dbReference>
<dbReference type="HAMAP" id="MF_00431">
    <property type="entry name" value="PSI_PsaI"/>
    <property type="match status" value="1"/>
</dbReference>
<dbReference type="GO" id="GO:0015979">
    <property type="term" value="P:photosynthesis"/>
    <property type="evidence" value="ECO:0007669"/>
    <property type="project" value="UniProtKB-UniRule"/>
</dbReference>
<keyword evidence="12" id="KW-0934">Plastid</keyword>
<dbReference type="GeneID" id="58700424"/>
<comment type="subcellular location">
    <subcellularLocation>
        <location evidence="2 11">Plastid</location>
        <location evidence="2 11">Chloroplast thylakoid membrane</location>
        <topology evidence="2 11">Single-pass membrane protein</topology>
    </subcellularLocation>
</comment>
<gene>
    <name evidence="11 12" type="primary">psaI</name>
</gene>
<dbReference type="GO" id="GO:0009535">
    <property type="term" value="C:chloroplast thylakoid membrane"/>
    <property type="evidence" value="ECO:0007669"/>
    <property type="project" value="UniProtKB-SubCell"/>
</dbReference>
<evidence type="ECO:0000256" key="9">
    <source>
        <dbReference type="ARBA" id="ARBA00023078"/>
    </source>
</evidence>
<dbReference type="NCBIfam" id="TIGR03052">
    <property type="entry name" value="PS_I_psaI"/>
    <property type="match status" value="1"/>
</dbReference>
<name>A0A7G5XUR7_9POAL</name>
<comment type="similarity">
    <text evidence="3 11">Belongs to the PsaI family.</text>
</comment>
<dbReference type="EMBL" id="MT937176">
    <property type="protein sequence ID" value="QOE56865.1"/>
    <property type="molecule type" value="Genomic_DNA"/>
</dbReference>
<dbReference type="EMBL" id="MT473237">
    <property type="protein sequence ID" value="QNA49751.1"/>
    <property type="molecule type" value="Genomic_DNA"/>
</dbReference>
<proteinExistence type="inferred from homology"/>
<evidence type="ECO:0000256" key="10">
    <source>
        <dbReference type="ARBA" id="ARBA00023136"/>
    </source>
</evidence>
<feature type="transmembrane region" description="Helical" evidence="11">
    <location>
        <begin position="6"/>
        <end position="30"/>
    </location>
</feature>
<keyword evidence="9 11" id="KW-0793">Thylakoid</keyword>
<keyword evidence="7 11" id="KW-0603">Photosystem I</keyword>
<evidence type="ECO:0000256" key="11">
    <source>
        <dbReference type="HAMAP-Rule" id="MF_00431"/>
    </source>
</evidence>
<evidence type="ECO:0000313" key="12">
    <source>
        <dbReference type="EMBL" id="QNA49751.1"/>
    </source>
</evidence>
<keyword evidence="10 11" id="KW-0472">Membrane</keyword>
<evidence type="ECO:0000256" key="5">
    <source>
        <dbReference type="ARBA" id="ARBA00022531"/>
    </source>
</evidence>
<evidence type="ECO:0000256" key="2">
    <source>
        <dbReference type="ARBA" id="ARBA00004581"/>
    </source>
</evidence>
<evidence type="ECO:0000313" key="13">
    <source>
        <dbReference type="EMBL" id="QOE56865.1"/>
    </source>
</evidence>
<comment type="function">
    <text evidence="1 11">May help in the organization of the PsaL subunit.</text>
</comment>
<dbReference type="InterPro" id="IPR036357">
    <property type="entry name" value="PSI_PsaI_sf"/>
</dbReference>
<evidence type="ECO:0000256" key="6">
    <source>
        <dbReference type="ARBA" id="ARBA00022692"/>
    </source>
</evidence>
<protein>
    <recommendedName>
        <fullName evidence="4 11">Photosystem I reaction center subunit VIII</fullName>
        <shortName evidence="11">PSI-I</shortName>
    </recommendedName>
</protein>
<keyword evidence="8 11" id="KW-1133">Transmembrane helix</keyword>
<dbReference type="SUPFAM" id="SSF81540">
    <property type="entry name" value="Subunit VIII of photosystem I reaction centre, PsaI"/>
    <property type="match status" value="1"/>
</dbReference>
<reference evidence="13" key="2">
    <citation type="submission" date="2020-08" db="EMBL/GenBank/DDBJ databases">
        <title>Characterization of the complete plastome of Cyperus rotundus L. (Cyperaceae).</title>
        <authorList>
            <person name="Wu Y."/>
        </authorList>
    </citation>
    <scope>NUCLEOTIDE SEQUENCE</scope>
</reference>
<keyword evidence="5 11" id="KW-0602">Photosynthesis</keyword>
<evidence type="ECO:0000256" key="1">
    <source>
        <dbReference type="ARBA" id="ARBA00003541"/>
    </source>
</evidence>
<geneLocation type="chloroplast" evidence="12"/>